<comment type="similarity">
    <text evidence="2 6">Belongs to the class-I pyridoxal-phosphate-dependent aminotransferase family.</text>
</comment>
<dbReference type="Proteomes" id="UP000051249">
    <property type="component" value="Unassembled WGS sequence"/>
</dbReference>
<dbReference type="SUPFAM" id="SSF53383">
    <property type="entry name" value="PLP-dependent transferases"/>
    <property type="match status" value="1"/>
</dbReference>
<dbReference type="GO" id="GO:0006520">
    <property type="term" value="P:amino acid metabolic process"/>
    <property type="evidence" value="ECO:0007669"/>
    <property type="project" value="InterPro"/>
</dbReference>
<protein>
    <recommendedName>
        <fullName evidence="6">Aminotransferase</fullName>
        <ecNumber evidence="6">2.6.1.-</ecNumber>
    </recommendedName>
</protein>
<dbReference type="FunFam" id="3.40.640.10:FF:000033">
    <property type="entry name" value="Aspartate aminotransferase"/>
    <property type="match status" value="1"/>
</dbReference>
<dbReference type="InterPro" id="IPR015421">
    <property type="entry name" value="PyrdxlP-dep_Trfase_major"/>
</dbReference>
<evidence type="ECO:0000256" key="1">
    <source>
        <dbReference type="ARBA" id="ARBA00001933"/>
    </source>
</evidence>
<evidence type="ECO:0000256" key="2">
    <source>
        <dbReference type="ARBA" id="ARBA00007441"/>
    </source>
</evidence>
<dbReference type="RefSeq" id="WP_057797845.1">
    <property type="nucleotide sequence ID" value="NZ_BJZZ01000002.1"/>
</dbReference>
<proteinExistence type="inferred from homology"/>
<dbReference type="PROSITE" id="PS00105">
    <property type="entry name" value="AA_TRANSFER_CLASS_1"/>
    <property type="match status" value="1"/>
</dbReference>
<keyword evidence="5" id="KW-0663">Pyridoxal phosphate</keyword>
<dbReference type="Gene3D" id="3.40.640.10">
    <property type="entry name" value="Type I PLP-dependent aspartate aminotransferase-like (Major domain)"/>
    <property type="match status" value="1"/>
</dbReference>
<evidence type="ECO:0000313" key="9">
    <source>
        <dbReference type="Proteomes" id="UP000051249"/>
    </source>
</evidence>
<keyword evidence="3 6" id="KW-0032">Aminotransferase</keyword>
<reference evidence="8 9" key="1">
    <citation type="journal article" date="2015" name="Genome Announc.">
        <title>Expanding the biotechnology potential of lactobacilli through comparative genomics of 213 strains and associated genera.</title>
        <authorList>
            <person name="Sun Z."/>
            <person name="Harris H.M."/>
            <person name="McCann A."/>
            <person name="Guo C."/>
            <person name="Argimon S."/>
            <person name="Zhang W."/>
            <person name="Yang X."/>
            <person name="Jeffery I.B."/>
            <person name="Cooney J.C."/>
            <person name="Kagawa T.F."/>
            <person name="Liu W."/>
            <person name="Song Y."/>
            <person name="Salvetti E."/>
            <person name="Wrobel A."/>
            <person name="Rasinkangas P."/>
            <person name="Parkhill J."/>
            <person name="Rea M.C."/>
            <person name="O'Sullivan O."/>
            <person name="Ritari J."/>
            <person name="Douillard F.P."/>
            <person name="Paul Ross R."/>
            <person name="Yang R."/>
            <person name="Briner A.E."/>
            <person name="Felis G.E."/>
            <person name="de Vos W.M."/>
            <person name="Barrangou R."/>
            <person name="Klaenhammer T.R."/>
            <person name="Caufield P.W."/>
            <person name="Cui Y."/>
            <person name="Zhang H."/>
            <person name="O'Toole P.W."/>
        </authorList>
    </citation>
    <scope>NUCLEOTIDE SEQUENCE [LARGE SCALE GENOMIC DNA]</scope>
    <source>
        <strain evidence="8 9">DSM 23026</strain>
    </source>
</reference>
<dbReference type="InterPro" id="IPR050596">
    <property type="entry name" value="AspAT/PAT-like"/>
</dbReference>
<dbReference type="EC" id="2.6.1.-" evidence="6"/>
<keyword evidence="9" id="KW-1185">Reference proteome</keyword>
<keyword evidence="4 6" id="KW-0808">Transferase</keyword>
<dbReference type="InterPro" id="IPR015422">
    <property type="entry name" value="PyrdxlP-dep_Trfase_small"/>
</dbReference>
<dbReference type="PATRIC" id="fig|480391.4.peg.672"/>
<dbReference type="CDD" id="cd00609">
    <property type="entry name" value="AAT_like"/>
    <property type="match status" value="1"/>
</dbReference>
<dbReference type="InterPro" id="IPR004838">
    <property type="entry name" value="NHTrfase_class1_PyrdxlP-BS"/>
</dbReference>
<dbReference type="InterPro" id="IPR015424">
    <property type="entry name" value="PyrdxlP-dep_Trfase"/>
</dbReference>
<dbReference type="OrthoDB" id="9802328at2"/>
<dbReference type="AlphaFoldDB" id="A0A0R2NNE4"/>
<dbReference type="GO" id="GO:0030170">
    <property type="term" value="F:pyridoxal phosphate binding"/>
    <property type="evidence" value="ECO:0007669"/>
    <property type="project" value="InterPro"/>
</dbReference>
<dbReference type="EMBL" id="JQCQ01000002">
    <property type="protein sequence ID" value="KRO26203.1"/>
    <property type="molecule type" value="Genomic_DNA"/>
</dbReference>
<dbReference type="GO" id="GO:0008483">
    <property type="term" value="F:transaminase activity"/>
    <property type="evidence" value="ECO:0007669"/>
    <property type="project" value="UniProtKB-KW"/>
</dbReference>
<evidence type="ECO:0000313" key="8">
    <source>
        <dbReference type="EMBL" id="KRO26203.1"/>
    </source>
</evidence>
<dbReference type="PRINTS" id="PR00753">
    <property type="entry name" value="ACCSYNTHASE"/>
</dbReference>
<evidence type="ECO:0000259" key="7">
    <source>
        <dbReference type="Pfam" id="PF00155"/>
    </source>
</evidence>
<organism evidence="8 9">
    <name type="scientific">Pediococcus argentinicus</name>
    <dbReference type="NCBI Taxonomy" id="480391"/>
    <lineage>
        <taxon>Bacteria</taxon>
        <taxon>Bacillati</taxon>
        <taxon>Bacillota</taxon>
        <taxon>Bacilli</taxon>
        <taxon>Lactobacillales</taxon>
        <taxon>Lactobacillaceae</taxon>
        <taxon>Pediococcus</taxon>
    </lineage>
</organism>
<gene>
    <name evidence="8" type="ORF">IV88_GL000663</name>
</gene>
<dbReference type="Gene3D" id="3.90.1150.10">
    <property type="entry name" value="Aspartate Aminotransferase, domain 1"/>
    <property type="match status" value="1"/>
</dbReference>
<feature type="domain" description="Aminotransferase class I/classII large" evidence="7">
    <location>
        <begin position="31"/>
        <end position="386"/>
    </location>
</feature>
<evidence type="ECO:0000256" key="4">
    <source>
        <dbReference type="ARBA" id="ARBA00022679"/>
    </source>
</evidence>
<evidence type="ECO:0000256" key="5">
    <source>
        <dbReference type="ARBA" id="ARBA00022898"/>
    </source>
</evidence>
<accession>A0A0R2NNE4</accession>
<evidence type="ECO:0000256" key="6">
    <source>
        <dbReference type="RuleBase" id="RU000481"/>
    </source>
</evidence>
<evidence type="ECO:0000256" key="3">
    <source>
        <dbReference type="ARBA" id="ARBA00022576"/>
    </source>
</evidence>
<dbReference type="PANTHER" id="PTHR46383">
    <property type="entry name" value="ASPARTATE AMINOTRANSFERASE"/>
    <property type="match status" value="1"/>
</dbReference>
<comment type="cofactor">
    <cofactor evidence="1 6">
        <name>pyridoxal 5'-phosphate</name>
        <dbReference type="ChEBI" id="CHEBI:597326"/>
    </cofactor>
</comment>
<dbReference type="InterPro" id="IPR004839">
    <property type="entry name" value="Aminotransferase_I/II_large"/>
</dbReference>
<dbReference type="Pfam" id="PF00155">
    <property type="entry name" value="Aminotran_1_2"/>
    <property type="match status" value="1"/>
</dbReference>
<sequence length="393" mass="42870">MKFSKRVLNVSPSATLAVSAQAKKMQADGIDVINLSTGEPDFATPVNIQKAAIDSIQNGSASYYTPVKGLPDLQNAVVKRVFQDYQRTIDPSQVALTVGAKMGLYALFQAVLEPGDSAMIIAPYWVSYEEQIKLAGAKVQVVHPHANDMKATPDELTEAMDDSTKILILNTPQNPSGLVYSKEETESIAKWALEHGVLLIADEIYGKLVYNNVKFTSVLELSDELVNNTVIINGVSKAYAMTGWRLGYLIANSEIINKVGALLGHMTSNPTTVAQYAAIEALNGDQKAVFDMRDAFEKRLNETFALLNDIPGLKLEHKPEGAFYLFPNVTELMKQKGFTSSSELALALLNDAHVAVVAGEGFGMPGYIRLSYATSQDKLNEACRRIKEFAKAQ</sequence>
<name>A0A0R2NNE4_9LACO</name>
<dbReference type="PANTHER" id="PTHR46383:SF1">
    <property type="entry name" value="ASPARTATE AMINOTRANSFERASE"/>
    <property type="match status" value="1"/>
</dbReference>
<comment type="caution">
    <text evidence="8">The sequence shown here is derived from an EMBL/GenBank/DDBJ whole genome shotgun (WGS) entry which is preliminary data.</text>
</comment>